<dbReference type="InterPro" id="IPR003591">
    <property type="entry name" value="Leu-rich_rpt_typical-subtyp"/>
</dbReference>
<dbReference type="SMR" id="A0A3R7PW24"/>
<gene>
    <name evidence="5" type="ORF">C7M84_021034</name>
</gene>
<dbReference type="InterPro" id="IPR016187">
    <property type="entry name" value="CTDL_fold"/>
</dbReference>
<organism evidence="5 6">
    <name type="scientific">Penaeus vannamei</name>
    <name type="common">Whiteleg shrimp</name>
    <name type="synonym">Litopenaeus vannamei</name>
    <dbReference type="NCBI Taxonomy" id="6689"/>
    <lineage>
        <taxon>Eukaryota</taxon>
        <taxon>Metazoa</taxon>
        <taxon>Ecdysozoa</taxon>
        <taxon>Arthropoda</taxon>
        <taxon>Crustacea</taxon>
        <taxon>Multicrustacea</taxon>
        <taxon>Malacostraca</taxon>
        <taxon>Eumalacostraca</taxon>
        <taxon>Eucarida</taxon>
        <taxon>Decapoda</taxon>
        <taxon>Dendrobranchiata</taxon>
        <taxon>Penaeoidea</taxon>
        <taxon>Penaeidae</taxon>
        <taxon>Penaeus</taxon>
    </lineage>
</organism>
<dbReference type="PANTHER" id="PTHR45712">
    <property type="entry name" value="AGAP008170-PA"/>
    <property type="match status" value="1"/>
</dbReference>
<dbReference type="Pfam" id="PF00059">
    <property type="entry name" value="Lectin_C"/>
    <property type="match status" value="1"/>
</dbReference>
<sequence length="367" mass="41179">MLLFLLFISSFLTSRCSALAQDSTEERKFSSSDVCPCELKYVDSVLLWDCDKHNLHEVPRQCWSHGNYSISQVILSNNFITEIHADDFVGLNTLKELMLNNNNISSVAAGAFRPLAGLTTLDLYHNNIVQLPDDVFAGLLDLESLWVSHNLLKDIPDISFVTQAKAISFSNNNIETFPEHLLDAPNGPLTLSLQNNLATEIYASAILNLPDYSTLYIDAITVWASDAQEAEALRAKTWFGTELDGLIQIGSQTHCPPHFHDVLGVCLLAEPLFSGDWGTMRYFCHEMGAELLKVVDANFFQQLLHYLRSEGIDHHDYWLGGRDEAEEGSWKWLDGDTITRGSPFWATRPQGPDSYQIVSLLICYGPF</sequence>
<evidence type="ECO:0000256" key="2">
    <source>
        <dbReference type="ARBA" id="ARBA00022737"/>
    </source>
</evidence>
<keyword evidence="3" id="KW-0732">Signal</keyword>
<keyword evidence="1" id="KW-0433">Leucine-rich repeat</keyword>
<evidence type="ECO:0000259" key="4">
    <source>
        <dbReference type="PROSITE" id="PS50041"/>
    </source>
</evidence>
<dbReference type="InterPro" id="IPR001611">
    <property type="entry name" value="Leu-rich_rpt"/>
</dbReference>
<dbReference type="GO" id="GO:0030246">
    <property type="term" value="F:carbohydrate binding"/>
    <property type="evidence" value="ECO:0007669"/>
    <property type="project" value="UniProtKB-KW"/>
</dbReference>
<name>A0A3R7PW24_PENVA</name>
<dbReference type="PROSITE" id="PS50041">
    <property type="entry name" value="C_TYPE_LECTIN_2"/>
    <property type="match status" value="1"/>
</dbReference>
<dbReference type="Proteomes" id="UP000283509">
    <property type="component" value="Unassembled WGS sequence"/>
</dbReference>
<reference evidence="5 6" key="1">
    <citation type="submission" date="2018-04" db="EMBL/GenBank/DDBJ databases">
        <authorList>
            <person name="Zhang X."/>
            <person name="Yuan J."/>
            <person name="Li F."/>
            <person name="Xiang J."/>
        </authorList>
    </citation>
    <scope>NUCLEOTIDE SEQUENCE [LARGE SCALE GENOMIC DNA]</scope>
    <source>
        <tissue evidence="5">Muscle</tissue>
    </source>
</reference>
<dbReference type="Gene3D" id="3.80.10.10">
    <property type="entry name" value="Ribonuclease Inhibitor"/>
    <property type="match status" value="2"/>
</dbReference>
<dbReference type="InterPro" id="IPR001304">
    <property type="entry name" value="C-type_lectin-like"/>
</dbReference>
<evidence type="ECO:0000256" key="1">
    <source>
        <dbReference type="ARBA" id="ARBA00022614"/>
    </source>
</evidence>
<keyword evidence="5" id="KW-0430">Lectin</keyword>
<dbReference type="CDD" id="cd00037">
    <property type="entry name" value="CLECT"/>
    <property type="match status" value="1"/>
</dbReference>
<dbReference type="STRING" id="6689.A0A3R7PW24"/>
<dbReference type="AlphaFoldDB" id="A0A3R7PW24"/>
<feature type="domain" description="C-type lectin" evidence="4">
    <location>
        <begin position="262"/>
        <end position="363"/>
    </location>
</feature>
<keyword evidence="2" id="KW-0677">Repeat</keyword>
<evidence type="ECO:0000256" key="3">
    <source>
        <dbReference type="SAM" id="SignalP"/>
    </source>
</evidence>
<dbReference type="PANTHER" id="PTHR45712:SF1">
    <property type="entry name" value="NEPHROCAN"/>
    <property type="match status" value="1"/>
</dbReference>
<dbReference type="SUPFAM" id="SSF56436">
    <property type="entry name" value="C-type lectin-like"/>
    <property type="match status" value="1"/>
</dbReference>
<protein>
    <submittedName>
        <fullName evidence="5">C-type lectin 1</fullName>
    </submittedName>
</protein>
<comment type="caution">
    <text evidence="5">The sequence shown here is derived from an EMBL/GenBank/DDBJ whole genome shotgun (WGS) entry which is preliminary data.</text>
</comment>
<dbReference type="PROSITE" id="PS51450">
    <property type="entry name" value="LRR"/>
    <property type="match status" value="2"/>
</dbReference>
<accession>A0A3R7PW24</accession>
<keyword evidence="6" id="KW-1185">Reference proteome</keyword>
<dbReference type="InterPro" id="IPR050333">
    <property type="entry name" value="SLRP"/>
</dbReference>
<dbReference type="InterPro" id="IPR016186">
    <property type="entry name" value="C-type_lectin-like/link_sf"/>
</dbReference>
<dbReference type="Pfam" id="PF13855">
    <property type="entry name" value="LRR_8"/>
    <property type="match status" value="1"/>
</dbReference>
<dbReference type="SUPFAM" id="SSF52058">
    <property type="entry name" value="L domain-like"/>
    <property type="match status" value="1"/>
</dbReference>
<dbReference type="EMBL" id="QCYY01004291">
    <property type="protein sequence ID" value="ROT61216.1"/>
    <property type="molecule type" value="Genomic_DNA"/>
</dbReference>
<feature type="chain" id="PRO_5018551920" evidence="3">
    <location>
        <begin position="19"/>
        <end position="367"/>
    </location>
</feature>
<feature type="signal peptide" evidence="3">
    <location>
        <begin position="1"/>
        <end position="18"/>
    </location>
</feature>
<evidence type="ECO:0000313" key="6">
    <source>
        <dbReference type="Proteomes" id="UP000283509"/>
    </source>
</evidence>
<proteinExistence type="predicted"/>
<dbReference type="OrthoDB" id="6349122at2759"/>
<dbReference type="InterPro" id="IPR032675">
    <property type="entry name" value="LRR_dom_sf"/>
</dbReference>
<reference evidence="5 6" key="2">
    <citation type="submission" date="2019-01" db="EMBL/GenBank/DDBJ databases">
        <title>The decoding of complex shrimp genome reveals the adaptation for benthos swimmer, frequently molting mechanism and breeding impact on genome.</title>
        <authorList>
            <person name="Sun Y."/>
            <person name="Gao Y."/>
            <person name="Yu Y."/>
        </authorList>
    </citation>
    <scope>NUCLEOTIDE SEQUENCE [LARGE SCALE GENOMIC DNA]</scope>
    <source>
        <tissue evidence="5">Muscle</tissue>
    </source>
</reference>
<dbReference type="GO" id="GO:0005615">
    <property type="term" value="C:extracellular space"/>
    <property type="evidence" value="ECO:0007669"/>
    <property type="project" value="TreeGrafter"/>
</dbReference>
<dbReference type="SMART" id="SM00369">
    <property type="entry name" value="LRR_TYP"/>
    <property type="match status" value="3"/>
</dbReference>
<evidence type="ECO:0000313" key="5">
    <source>
        <dbReference type="EMBL" id="ROT61216.1"/>
    </source>
</evidence>
<dbReference type="Gene3D" id="3.10.100.10">
    <property type="entry name" value="Mannose-Binding Protein A, subunit A"/>
    <property type="match status" value="1"/>
</dbReference>